<evidence type="ECO:0000313" key="6">
    <source>
        <dbReference type="EMBL" id="XCD08497.1"/>
    </source>
</evidence>
<evidence type="ECO:0000256" key="3">
    <source>
        <dbReference type="ARBA" id="ARBA00022431"/>
    </source>
</evidence>
<evidence type="ECO:0000256" key="2">
    <source>
        <dbReference type="ARBA" id="ARBA00009963"/>
    </source>
</evidence>
<comment type="subcellular location">
    <subcellularLocation>
        <location evidence="1">Virion</location>
    </subcellularLocation>
</comment>
<dbReference type="InterPro" id="IPR016184">
    <property type="entry name" value="Capsid/spike_ssDNA_virus"/>
</dbReference>
<dbReference type="InterPro" id="IPR003514">
    <property type="entry name" value="Microviridae_protein_F"/>
</dbReference>
<keyword evidence="5" id="KW-0946">Virion</keyword>
<name>A0AAU8B841_9VIRU</name>
<evidence type="ECO:0000256" key="4">
    <source>
        <dbReference type="ARBA" id="ARBA00022561"/>
    </source>
</evidence>
<keyword evidence="3" id="KW-1140">T=1 icosahedral capsid protein</keyword>
<dbReference type="InterPro" id="IPR037002">
    <property type="entry name" value="Microviridae_protein_F_sf"/>
</dbReference>
<evidence type="ECO:0000256" key="1">
    <source>
        <dbReference type="ARBA" id="ARBA00004328"/>
    </source>
</evidence>
<comment type="similarity">
    <text evidence="2">Belongs to the microviridae F protein family.</text>
</comment>
<keyword evidence="4" id="KW-0167">Capsid protein</keyword>
<dbReference type="GO" id="GO:0005198">
    <property type="term" value="F:structural molecule activity"/>
    <property type="evidence" value="ECO:0007669"/>
    <property type="project" value="InterPro"/>
</dbReference>
<dbReference type="Gene3D" id="2.60.169.10">
    <property type="entry name" value="Microviridae F protein"/>
    <property type="match status" value="1"/>
</dbReference>
<evidence type="ECO:0000256" key="5">
    <source>
        <dbReference type="ARBA" id="ARBA00022844"/>
    </source>
</evidence>
<dbReference type="SUPFAM" id="SSF88645">
    <property type="entry name" value="ssDNA viruses"/>
    <property type="match status" value="1"/>
</dbReference>
<accession>A0AAU8B841</accession>
<dbReference type="GO" id="GO:0039615">
    <property type="term" value="C:T=1 icosahedral viral capsid"/>
    <property type="evidence" value="ECO:0007669"/>
    <property type="project" value="UniProtKB-KW"/>
</dbReference>
<protein>
    <submittedName>
        <fullName evidence="6">Major capsid protein</fullName>
    </submittedName>
</protein>
<dbReference type="EMBL" id="PP511881">
    <property type="protein sequence ID" value="XCD08497.1"/>
    <property type="molecule type" value="Genomic_DNA"/>
</dbReference>
<sequence>MSSLFGINRPNTNLRKSAFDLSQKHLFNMSAGMLLPCMVEECNPGEKFRISLDSLTRTMPLNTAAFVRCRQYYHFFFVPFSQLWSGFPNFINGVNRKTTALNANMRCVEVPAVDFFSCMGKLFDSKILIDKEKANWRERVSGSVSTPNPFLDEHGYEYFRGMSRLLDMLGYGFSYEYEGKTYTTFSDLVDGVFYVDRSNVNPDTDSNWPTDFNGRKVRLTDPRAQQYLRTLDIAQFANRVQAIKAIKFKFNPFRLLAYQKIYQDFYKRDDYEATDPKLFNFDDIETLDSRQSVERILGIFRLRYRWLPKDYFTGVVPSELFDGLGTENVANNPTSLLNSFDSGTAGLNRDGDKVSISGSVNTRSIRAMFAIEKMLKLTRRAGATDYISQTLAHYGYEPPKGLGDKVEFIGGVTSNIDISEVITNSAAENQSVGQIYGRGVGNVESRNQSIEYQAKEHGLLMCITSVVPDLDYNNDGLHIANAKFKRGSYFHPELQDLGLQPIFGFELSNKLTTNTEVNLFNSNNSVNGGILGYSARYSEYKTSYDRLHGQFRNGKGFSAWSATQLVKSDNTGVIISTLKVNPKCLDRIFPIAYDGREETDQFMVSAQFSIKSIRPMSVTGQNL</sequence>
<reference evidence="6" key="1">
    <citation type="submission" date="2024-03" db="EMBL/GenBank/DDBJ databases">
        <title>Diverse circular DNA viruses in blood, oral, and fecal samples of captive lemurs.</title>
        <authorList>
            <person name="Paietta E.N."/>
            <person name="Kraberger S."/>
            <person name="Lund M.C."/>
            <person name="Custer J.M."/>
            <person name="Vargas K.M."/>
            <person name="Ehmke E.E."/>
            <person name="Yoder A.D."/>
            <person name="Varsani A."/>
        </authorList>
    </citation>
    <scope>NUCLEOTIDE SEQUENCE</scope>
    <source>
        <strain evidence="6">Duke_43SS_27</strain>
    </source>
</reference>
<proteinExistence type="inferred from homology"/>
<organism evidence="6">
    <name type="scientific">Dulem virus 259</name>
    <dbReference type="NCBI Taxonomy" id="3145736"/>
    <lineage>
        <taxon>Viruses</taxon>
        <taxon>Monodnaviria</taxon>
        <taxon>Sangervirae</taxon>
        <taxon>Phixviricota</taxon>
        <taxon>Malgrandaviricetes</taxon>
        <taxon>Petitvirales</taxon>
        <taxon>Microviridae</taxon>
        <taxon>Microvirus</taxon>
    </lineage>
</organism>
<dbReference type="Pfam" id="PF02305">
    <property type="entry name" value="Phage_F"/>
    <property type="match status" value="2"/>
</dbReference>